<dbReference type="RefSeq" id="WP_310798786.1">
    <property type="nucleotide sequence ID" value="NZ_CP123872.1"/>
</dbReference>
<organism evidence="3 4">
    <name type="scientific">Temperatibacter marinus</name>
    <dbReference type="NCBI Taxonomy" id="1456591"/>
    <lineage>
        <taxon>Bacteria</taxon>
        <taxon>Pseudomonadati</taxon>
        <taxon>Pseudomonadota</taxon>
        <taxon>Alphaproteobacteria</taxon>
        <taxon>Kordiimonadales</taxon>
        <taxon>Temperatibacteraceae</taxon>
        <taxon>Temperatibacter</taxon>
    </lineage>
</organism>
<name>A0AA52EGX5_9PROT</name>
<evidence type="ECO:0000259" key="2">
    <source>
        <dbReference type="Pfam" id="PF01757"/>
    </source>
</evidence>
<keyword evidence="4" id="KW-1185">Reference proteome</keyword>
<dbReference type="AlphaFoldDB" id="A0AA52EGX5"/>
<accession>A0AA52EGX5</accession>
<dbReference type="GO" id="GO:0016747">
    <property type="term" value="F:acyltransferase activity, transferring groups other than amino-acyl groups"/>
    <property type="evidence" value="ECO:0007669"/>
    <property type="project" value="InterPro"/>
</dbReference>
<keyword evidence="3" id="KW-0808">Transferase</keyword>
<dbReference type="KEGG" id="tmk:QGN29_01015"/>
<keyword evidence="1" id="KW-0472">Membrane</keyword>
<evidence type="ECO:0000313" key="3">
    <source>
        <dbReference type="EMBL" id="WND02943.1"/>
    </source>
</evidence>
<dbReference type="PANTHER" id="PTHR36927">
    <property type="entry name" value="BLR4337 PROTEIN"/>
    <property type="match status" value="1"/>
</dbReference>
<protein>
    <submittedName>
        <fullName evidence="3">Acyltransferase family protein</fullName>
    </submittedName>
</protein>
<feature type="transmembrane region" description="Helical" evidence="1">
    <location>
        <begin position="356"/>
        <end position="376"/>
    </location>
</feature>
<reference evidence="3" key="1">
    <citation type="submission" date="2023-04" db="EMBL/GenBank/DDBJ databases">
        <title>Complete genome sequence of Temperatibacter marinus.</title>
        <authorList>
            <person name="Rong J.-C."/>
            <person name="Yi M.-L."/>
            <person name="Zhao Q."/>
        </authorList>
    </citation>
    <scope>NUCLEOTIDE SEQUENCE</scope>
    <source>
        <strain evidence="3">NBRC 110045</strain>
    </source>
</reference>
<keyword evidence="1" id="KW-0812">Transmembrane</keyword>
<feature type="transmembrane region" description="Helical" evidence="1">
    <location>
        <begin position="94"/>
        <end position="118"/>
    </location>
</feature>
<dbReference type="Pfam" id="PF01757">
    <property type="entry name" value="Acyl_transf_3"/>
    <property type="match status" value="1"/>
</dbReference>
<dbReference type="InterPro" id="IPR050623">
    <property type="entry name" value="Glucan_succinyl_AcylTrfase"/>
</dbReference>
<gene>
    <name evidence="3" type="ORF">QGN29_01015</name>
</gene>
<evidence type="ECO:0000256" key="1">
    <source>
        <dbReference type="SAM" id="Phobius"/>
    </source>
</evidence>
<dbReference type="PANTHER" id="PTHR36927:SF1">
    <property type="entry name" value="MDO-LIKE PROTEIN"/>
    <property type="match status" value="1"/>
</dbReference>
<feature type="transmembrane region" description="Helical" evidence="1">
    <location>
        <begin position="330"/>
        <end position="350"/>
    </location>
</feature>
<evidence type="ECO:0000313" key="4">
    <source>
        <dbReference type="Proteomes" id="UP001268683"/>
    </source>
</evidence>
<proteinExistence type="predicted"/>
<keyword evidence="1" id="KW-1133">Transmembrane helix</keyword>
<dbReference type="InterPro" id="IPR002656">
    <property type="entry name" value="Acyl_transf_3_dom"/>
</dbReference>
<keyword evidence="3" id="KW-0012">Acyltransferase</keyword>
<feature type="transmembrane region" description="Helical" evidence="1">
    <location>
        <begin position="50"/>
        <end position="73"/>
    </location>
</feature>
<feature type="transmembrane region" description="Helical" evidence="1">
    <location>
        <begin position="290"/>
        <end position="310"/>
    </location>
</feature>
<dbReference type="EMBL" id="CP123872">
    <property type="protein sequence ID" value="WND02943.1"/>
    <property type="molecule type" value="Genomic_DNA"/>
</dbReference>
<dbReference type="Proteomes" id="UP001268683">
    <property type="component" value="Chromosome"/>
</dbReference>
<feature type="transmembrane region" description="Helical" evidence="1">
    <location>
        <begin position="226"/>
        <end position="243"/>
    </location>
</feature>
<feature type="transmembrane region" description="Helical" evidence="1">
    <location>
        <begin position="146"/>
        <end position="165"/>
    </location>
</feature>
<feature type="domain" description="Acyltransferase 3" evidence="2">
    <location>
        <begin position="9"/>
        <end position="371"/>
    </location>
</feature>
<sequence>MSTIETQRIHALDGLRGTALLLGVVFHAILTFMPGDQPFWFIMDPSRSEFLAGTGWFLHIFRMTLFFLLAGYFGRMLMEREGLKGFAKNRVMRIVVPFGAFWWIIFLAVISIFLWGFAVQNGGEIPADAPPPPPLSVHNVPLTHLWFLYLLILLYAGLVGMRALLNLVGLSRPLSAIYDAIQGRLLATPFMPFILAVPTGLAFMAHQHWAPWFGIPTPDYGLFPNTTALIAYGSAILVGWNMHRIPNLVFKLEKVWMINGAIAIVLSGYALSIVGVQPSWGTPLPEQEKMIYVICYALSIWFWTFALIGAALKFWQKESAVRRYIADASYWVYIIHLPIVMALQVALYHWSLAAELKVILILLISTPLMFLSYHYLVRYTALGKFLNGRKRTRSA</sequence>
<feature type="transmembrane region" description="Helical" evidence="1">
    <location>
        <begin position="255"/>
        <end position="278"/>
    </location>
</feature>
<feature type="transmembrane region" description="Helical" evidence="1">
    <location>
        <begin position="185"/>
        <end position="206"/>
    </location>
</feature>